<feature type="coiled-coil region" evidence="1">
    <location>
        <begin position="63"/>
        <end position="90"/>
    </location>
</feature>
<evidence type="ECO:0000256" key="3">
    <source>
        <dbReference type="SAM" id="Phobius"/>
    </source>
</evidence>
<accession>A0A2T1D747</accession>
<proteinExistence type="predicted"/>
<keyword evidence="3" id="KW-1133">Transmembrane helix</keyword>
<organism evidence="4 5">
    <name type="scientific">Phormidesmis priestleyi ULC007</name>
    <dbReference type="NCBI Taxonomy" id="1920490"/>
    <lineage>
        <taxon>Bacteria</taxon>
        <taxon>Bacillati</taxon>
        <taxon>Cyanobacteriota</taxon>
        <taxon>Cyanophyceae</taxon>
        <taxon>Leptolyngbyales</taxon>
        <taxon>Leptolyngbyaceae</taxon>
        <taxon>Phormidesmis</taxon>
    </lineage>
</organism>
<protein>
    <recommendedName>
        <fullName evidence="6">Gas vesicle protein</fullName>
    </recommendedName>
</protein>
<comment type="caution">
    <text evidence="4">The sequence shown here is derived from an EMBL/GenBank/DDBJ whole genome shotgun (WGS) entry which is preliminary data.</text>
</comment>
<keyword evidence="3" id="KW-0472">Membrane</keyword>
<evidence type="ECO:0000313" key="4">
    <source>
        <dbReference type="EMBL" id="PSB16254.1"/>
    </source>
</evidence>
<reference evidence="4 5" key="1">
    <citation type="submission" date="2018-02" db="EMBL/GenBank/DDBJ databases">
        <authorList>
            <person name="Cohen D.B."/>
            <person name="Kent A.D."/>
        </authorList>
    </citation>
    <scope>NUCLEOTIDE SEQUENCE [LARGE SCALE GENOMIC DNA]</scope>
    <source>
        <strain evidence="4 5">ULC007</strain>
    </source>
</reference>
<name>A0A2T1D747_9CYAN</name>
<keyword evidence="5" id="KW-1185">Reference proteome</keyword>
<dbReference type="AlphaFoldDB" id="A0A2T1D747"/>
<gene>
    <name evidence="4" type="ORF">C7B65_22285</name>
</gene>
<reference evidence="4 5" key="2">
    <citation type="submission" date="2018-03" db="EMBL/GenBank/DDBJ databases">
        <title>The ancient ancestry and fast evolution of plastids.</title>
        <authorList>
            <person name="Moore K.R."/>
            <person name="Magnabosco C."/>
            <person name="Momper L."/>
            <person name="Gold D.A."/>
            <person name="Bosak T."/>
            <person name="Fournier G.P."/>
        </authorList>
    </citation>
    <scope>NUCLEOTIDE SEQUENCE [LARGE SCALE GENOMIC DNA]</scope>
    <source>
        <strain evidence="4 5">ULC007</strain>
    </source>
</reference>
<feature type="region of interest" description="Disordered" evidence="2">
    <location>
        <begin position="36"/>
        <end position="63"/>
    </location>
</feature>
<keyword evidence="3" id="KW-0812">Transmembrane</keyword>
<evidence type="ECO:0000256" key="2">
    <source>
        <dbReference type="SAM" id="MobiDB-lite"/>
    </source>
</evidence>
<evidence type="ECO:0000256" key="1">
    <source>
        <dbReference type="SAM" id="Coils"/>
    </source>
</evidence>
<dbReference type="PANTHER" id="PTHR34048:SF3">
    <property type="entry name" value="LOW-DENSITY RECEPTOR-LIKE PROTEIN"/>
    <property type="match status" value="1"/>
</dbReference>
<dbReference type="RefSeq" id="WP_073074639.1">
    <property type="nucleotide sequence ID" value="NZ_MPPI01000042.1"/>
</dbReference>
<dbReference type="Proteomes" id="UP000238634">
    <property type="component" value="Unassembled WGS sequence"/>
</dbReference>
<sequence length="111" mass="11998">MSQQDNFSGGFVLGAIVGGVIGGVLGSLLTAQRLEGTTEDPLLKSEDGKNNKTKKRSIHGSTEQDIEIARRSLEDKIAQLNDSIDDVRQQLGSVNGRATEIARERSFTEEP</sequence>
<dbReference type="PANTHER" id="PTHR34048">
    <property type="entry name" value="LOW-DENSITY RECEPTOR-LIKE PROTEIN"/>
    <property type="match status" value="1"/>
</dbReference>
<evidence type="ECO:0008006" key="6">
    <source>
        <dbReference type="Google" id="ProtNLM"/>
    </source>
</evidence>
<feature type="transmembrane region" description="Helical" evidence="3">
    <location>
        <begin position="6"/>
        <end position="29"/>
    </location>
</feature>
<keyword evidence="1" id="KW-0175">Coiled coil</keyword>
<feature type="compositionally biased region" description="Basic and acidic residues" evidence="2">
    <location>
        <begin position="41"/>
        <end position="50"/>
    </location>
</feature>
<dbReference type="EMBL" id="PVWG01000045">
    <property type="protein sequence ID" value="PSB16254.1"/>
    <property type="molecule type" value="Genomic_DNA"/>
</dbReference>
<dbReference type="InterPro" id="IPR040377">
    <property type="entry name" value="Ssl2009-like"/>
</dbReference>
<dbReference type="OrthoDB" id="516634at2"/>
<evidence type="ECO:0000313" key="5">
    <source>
        <dbReference type="Proteomes" id="UP000238634"/>
    </source>
</evidence>
<dbReference type="STRING" id="1920490.GCA_001895925_05292"/>